<dbReference type="STRING" id="485913.Krac_3453"/>
<dbReference type="PIRSF" id="PIRSF030042">
    <property type="entry name" value="UCP030042"/>
    <property type="match status" value="1"/>
</dbReference>
<sequence length="165" mass="18136">MATLPSAPTSTSAPRVDTNFGKFSQGSTVLLTALAFLFNLPVLVLIATIIMAWSAISPSTSPYRLLYRGVVVPLGLLKPRVVEDDPAPHRFAQGIGAVFLLLSSIFLFLTHLSLLGWIFDLIVLVLAGINLTVGFCMGCFVYYHLGRWGILPRVRYEGNFHWRGV</sequence>
<dbReference type="InterPro" id="IPR025508">
    <property type="entry name" value="DUF4395"/>
</dbReference>
<protein>
    <recommendedName>
        <fullName evidence="2">DUF4395 domain-containing protein</fullName>
    </recommendedName>
</protein>
<accession>D6U1H6</accession>
<keyword evidence="1" id="KW-1133">Transmembrane helix</keyword>
<dbReference type="OrthoDB" id="165133at2"/>
<evidence type="ECO:0000256" key="1">
    <source>
        <dbReference type="SAM" id="Phobius"/>
    </source>
</evidence>
<name>D6U1H6_KTERA</name>
<dbReference type="Proteomes" id="UP000004508">
    <property type="component" value="Unassembled WGS sequence"/>
</dbReference>
<reference evidence="3 4" key="1">
    <citation type="journal article" date="2011" name="Stand. Genomic Sci.">
        <title>Non-contiguous finished genome sequence and contextual data of the filamentous soil bacterium Ktedonobacter racemifer type strain (SOSP1-21).</title>
        <authorList>
            <person name="Chang Y.J."/>
            <person name="Land M."/>
            <person name="Hauser L."/>
            <person name="Chertkov O."/>
            <person name="Del Rio T.G."/>
            <person name="Nolan M."/>
            <person name="Copeland A."/>
            <person name="Tice H."/>
            <person name="Cheng J.F."/>
            <person name="Lucas S."/>
            <person name="Han C."/>
            <person name="Goodwin L."/>
            <person name="Pitluck S."/>
            <person name="Ivanova N."/>
            <person name="Ovchinikova G."/>
            <person name="Pati A."/>
            <person name="Chen A."/>
            <person name="Palaniappan K."/>
            <person name="Mavromatis K."/>
            <person name="Liolios K."/>
            <person name="Brettin T."/>
            <person name="Fiebig A."/>
            <person name="Rohde M."/>
            <person name="Abt B."/>
            <person name="Goker M."/>
            <person name="Detter J.C."/>
            <person name="Woyke T."/>
            <person name="Bristow J."/>
            <person name="Eisen J.A."/>
            <person name="Markowitz V."/>
            <person name="Hugenholtz P."/>
            <person name="Kyrpides N.C."/>
            <person name="Klenk H.P."/>
            <person name="Lapidus A."/>
        </authorList>
    </citation>
    <scope>NUCLEOTIDE SEQUENCE [LARGE SCALE GENOMIC DNA]</scope>
    <source>
        <strain evidence="4">DSM 44963</strain>
    </source>
</reference>
<organism evidence="3 4">
    <name type="scientific">Ktedonobacter racemifer DSM 44963</name>
    <dbReference type="NCBI Taxonomy" id="485913"/>
    <lineage>
        <taxon>Bacteria</taxon>
        <taxon>Bacillati</taxon>
        <taxon>Chloroflexota</taxon>
        <taxon>Ktedonobacteria</taxon>
        <taxon>Ktedonobacterales</taxon>
        <taxon>Ktedonobacteraceae</taxon>
        <taxon>Ktedonobacter</taxon>
    </lineage>
</organism>
<dbReference type="RefSeq" id="WP_007920880.1">
    <property type="nucleotide sequence ID" value="NZ_ADVG01000004.1"/>
</dbReference>
<feature type="transmembrane region" description="Helical" evidence="1">
    <location>
        <begin position="121"/>
        <end position="145"/>
    </location>
</feature>
<dbReference type="InterPro" id="IPR016942">
    <property type="entry name" value="UCP030042"/>
</dbReference>
<keyword evidence="1" id="KW-0812">Transmembrane</keyword>
<feature type="transmembrane region" description="Helical" evidence="1">
    <location>
        <begin position="29"/>
        <end position="53"/>
    </location>
</feature>
<keyword evidence="1" id="KW-0472">Membrane</keyword>
<proteinExistence type="predicted"/>
<gene>
    <name evidence="3" type="ORF">Krac_3453</name>
</gene>
<dbReference type="Pfam" id="PF14340">
    <property type="entry name" value="DUF4395"/>
    <property type="match status" value="1"/>
</dbReference>
<dbReference type="EMBL" id="ADVG01000004">
    <property type="protein sequence ID" value="EFH82620.1"/>
    <property type="molecule type" value="Genomic_DNA"/>
</dbReference>
<comment type="caution">
    <text evidence="3">The sequence shown here is derived from an EMBL/GenBank/DDBJ whole genome shotgun (WGS) entry which is preliminary data.</text>
</comment>
<evidence type="ECO:0000313" key="4">
    <source>
        <dbReference type="Proteomes" id="UP000004508"/>
    </source>
</evidence>
<evidence type="ECO:0000259" key="2">
    <source>
        <dbReference type="Pfam" id="PF14340"/>
    </source>
</evidence>
<feature type="transmembrane region" description="Helical" evidence="1">
    <location>
        <begin position="94"/>
        <end position="115"/>
    </location>
</feature>
<dbReference type="InParanoid" id="D6U1H6"/>
<dbReference type="AlphaFoldDB" id="D6U1H6"/>
<feature type="domain" description="DUF4395" evidence="2">
    <location>
        <begin position="16"/>
        <end position="146"/>
    </location>
</feature>
<keyword evidence="4" id="KW-1185">Reference proteome</keyword>
<evidence type="ECO:0000313" key="3">
    <source>
        <dbReference type="EMBL" id="EFH82620.1"/>
    </source>
</evidence>
<dbReference type="eggNOG" id="ENOG5032TTD">
    <property type="taxonomic scope" value="Bacteria"/>
</dbReference>